<organism evidence="2 3">
    <name type="scientific">Roseovarius nubinhibens (strain ATCC BAA-591 / DSM 15170 / ISM)</name>
    <dbReference type="NCBI Taxonomy" id="89187"/>
    <lineage>
        <taxon>Bacteria</taxon>
        <taxon>Pseudomonadati</taxon>
        <taxon>Pseudomonadota</taxon>
        <taxon>Alphaproteobacteria</taxon>
        <taxon>Rhodobacterales</taxon>
        <taxon>Roseobacteraceae</taxon>
        <taxon>Roseovarius</taxon>
    </lineage>
</organism>
<gene>
    <name evidence="2" type="ORF">ISM_13240</name>
</gene>
<proteinExistence type="predicted"/>
<evidence type="ECO:0000313" key="2">
    <source>
        <dbReference type="EMBL" id="EAP75832.1"/>
    </source>
</evidence>
<evidence type="ECO:0000313" key="3">
    <source>
        <dbReference type="Proteomes" id="UP000005954"/>
    </source>
</evidence>
<sequence>MLALPANALGVGGGGVGGGVGGGSSGDSAGSGGSSGGSAGSGGVGGGVGAGVGVGGVSAGVGAGVGAGRSGVGAGVGAGVGKGHGAVGAGVGVGAGHTGSGIGVGIGAGLGVSHDHGTTKGRDTAAPTTPVRDTATVSTRSSTAAVAQALVGVVVMTRDNKALGIVRSATAKANAVHVSIELNPSFGFKSETVTMALPAVEPTKGMVTLDVPMRRFRKDLG</sequence>
<feature type="region of interest" description="Disordered" evidence="1">
    <location>
        <begin position="116"/>
        <end position="135"/>
    </location>
</feature>
<dbReference type="EMBL" id="AALY01000002">
    <property type="protein sequence ID" value="EAP75832.1"/>
    <property type="molecule type" value="Genomic_DNA"/>
</dbReference>
<dbReference type="RefSeq" id="WP_009814657.1">
    <property type="nucleotide sequence ID" value="NZ_CH724156.1"/>
</dbReference>
<protein>
    <submittedName>
        <fullName evidence="2">Uncharacterized protein</fullName>
    </submittedName>
</protein>
<accession>A3SMZ2</accession>
<comment type="caution">
    <text evidence="2">The sequence shown here is derived from an EMBL/GenBank/DDBJ whole genome shotgun (WGS) entry which is preliminary data.</text>
</comment>
<dbReference type="Proteomes" id="UP000005954">
    <property type="component" value="Unassembled WGS sequence"/>
</dbReference>
<reference evidence="2 3" key="1">
    <citation type="submission" date="2005-12" db="EMBL/GenBank/DDBJ databases">
        <authorList>
            <person name="Moran M.A."/>
            <person name="Ferriera S."/>
            <person name="Johnson J."/>
            <person name="Kravitz S."/>
            <person name="Halpern A."/>
            <person name="Remington K."/>
            <person name="Beeson K."/>
            <person name="Tran B."/>
            <person name="Rogers Y.-H."/>
            <person name="Friedman R."/>
            <person name="Venter J.C."/>
        </authorList>
    </citation>
    <scope>NUCLEOTIDE SEQUENCE [LARGE SCALE GENOMIC DNA]</scope>
    <source>
        <strain evidence="3">ATCC BAA-591 / DSM 15170 / ISM</strain>
    </source>
</reference>
<dbReference type="HOGENOM" id="CLU_1249856_0_0_5"/>
<dbReference type="AlphaFoldDB" id="A3SMZ2"/>
<feature type="region of interest" description="Disordered" evidence="1">
    <location>
        <begin position="22"/>
        <end position="41"/>
    </location>
</feature>
<name>A3SMZ2_ROSNI</name>
<keyword evidence="3" id="KW-1185">Reference proteome</keyword>
<dbReference type="eggNOG" id="ENOG5033ZZZ">
    <property type="taxonomic scope" value="Bacteria"/>
</dbReference>
<evidence type="ECO:0000256" key="1">
    <source>
        <dbReference type="SAM" id="MobiDB-lite"/>
    </source>
</evidence>